<gene>
    <name evidence="2" type="ORF">SK128_016584</name>
</gene>
<dbReference type="Proteomes" id="UP001381693">
    <property type="component" value="Unassembled WGS sequence"/>
</dbReference>
<sequence>MATMTSTTTTRNIILIGTLMCSLTVARAAPQRGIAVPNAPNEVNAPFVAGFTPEVQQARENFQRAFNYLAELAHLAPDDPVDPQPQGTVLTESTGQDVQAQTERMASSGVTPVPSAPVALPSGYQFGGLTPEVAQATANFFRQYIAAANRANRVIAQVA</sequence>
<evidence type="ECO:0000313" key="2">
    <source>
        <dbReference type="EMBL" id="KAK7074222.1"/>
    </source>
</evidence>
<evidence type="ECO:0000313" key="3">
    <source>
        <dbReference type="Proteomes" id="UP001381693"/>
    </source>
</evidence>
<keyword evidence="1" id="KW-0732">Signal</keyword>
<evidence type="ECO:0000256" key="1">
    <source>
        <dbReference type="SAM" id="SignalP"/>
    </source>
</evidence>
<keyword evidence="3" id="KW-1185">Reference proteome</keyword>
<organism evidence="2 3">
    <name type="scientific">Halocaridina rubra</name>
    <name type="common">Hawaiian red shrimp</name>
    <dbReference type="NCBI Taxonomy" id="373956"/>
    <lineage>
        <taxon>Eukaryota</taxon>
        <taxon>Metazoa</taxon>
        <taxon>Ecdysozoa</taxon>
        <taxon>Arthropoda</taxon>
        <taxon>Crustacea</taxon>
        <taxon>Multicrustacea</taxon>
        <taxon>Malacostraca</taxon>
        <taxon>Eumalacostraca</taxon>
        <taxon>Eucarida</taxon>
        <taxon>Decapoda</taxon>
        <taxon>Pleocyemata</taxon>
        <taxon>Caridea</taxon>
        <taxon>Atyoidea</taxon>
        <taxon>Atyidae</taxon>
        <taxon>Halocaridina</taxon>
    </lineage>
</organism>
<dbReference type="AlphaFoldDB" id="A0AAN8X0B6"/>
<protein>
    <submittedName>
        <fullName evidence="2">Uncharacterized protein</fullName>
    </submittedName>
</protein>
<dbReference type="EMBL" id="JAXCGZ010011721">
    <property type="protein sequence ID" value="KAK7074222.1"/>
    <property type="molecule type" value="Genomic_DNA"/>
</dbReference>
<feature type="signal peptide" evidence="1">
    <location>
        <begin position="1"/>
        <end position="28"/>
    </location>
</feature>
<feature type="chain" id="PRO_5043018636" evidence="1">
    <location>
        <begin position="29"/>
        <end position="159"/>
    </location>
</feature>
<reference evidence="2 3" key="1">
    <citation type="submission" date="2023-11" db="EMBL/GenBank/DDBJ databases">
        <title>Halocaridina rubra genome assembly.</title>
        <authorList>
            <person name="Smith C."/>
        </authorList>
    </citation>
    <scope>NUCLEOTIDE SEQUENCE [LARGE SCALE GENOMIC DNA]</scope>
    <source>
        <strain evidence="2">EP-1</strain>
        <tissue evidence="2">Whole</tissue>
    </source>
</reference>
<name>A0AAN8X0B6_HALRR</name>
<comment type="caution">
    <text evidence="2">The sequence shown here is derived from an EMBL/GenBank/DDBJ whole genome shotgun (WGS) entry which is preliminary data.</text>
</comment>
<accession>A0AAN8X0B6</accession>
<proteinExistence type="predicted"/>